<sequence length="980" mass="109781">MIQFDSKREEMDLNSKLAASRAEFGRIREAHGTLATTGCTTDFCQAGRMIHTDEPRVGIDRPVSVIKQEATDFLSHMWRAGLISDLSALHLRLDHAFKEIDSHAAKPDKDNAERPGSPWHQSTQELEFGLKAAWKNSRRCIMRSEYDNLVQPGTMGHTIWNANLLSFAGYQQSDGSILGDPANVRLTTEILKLGWKPPRIKTRWDVLPLVTMAEGDSPFVTAIPDHLFPLVKLRHPRWPHFEYLGLRWVPAPALSRLGFDIGGVQYTAAPFVGWFMDAEIGVRNLADTNRYNCLPQVACNFGWITSDQNIDDLPKAEQLQILTRAQTELNYAVYHSFKADRVRIVDTLSASQQFCRFDDQHLQENGFRLPSDPYWLAPPQGSIVPIWHRGASPSYQPKPMICRNFRDPMKAWEKSQTSDIASESEATSNSIDNRKGTGHGNSNGKPKSHPSLLVHHCGSGDVAMLLAKKLLAYSRDHVARVLNLDLCPATQSLDLLNVESLRPGDVVLLVVSTSGRGRVPKNGEKFVSQLASLAERGQSIQGRFAIFGNGDSSYGHTFNNAADTIHQKLKSVNANFVLDNYFPGDAVDESPPWTQLRQWWDMLQQQLTKRGTSDPKPSSKEHVKLVDPLKLERIFPVHAKVTGLDLGRNRIRKVTLETNHSHEKPMQELLILVPNSMEKVNRVIKALHLSKKKVVNKDTILTYFEFLRDFVDLDAPFANLAWTKDLGLSDEFLKEMLVKPVVDTVSRLPHSAIKRMDGQLACLSMKIQRPKVYTIASFDDTTSIDKNHSLADLLVGWIPGGRFSDVYLNSQLNHHTFRCRLLPLPEKVQQLAEDKNVPIILFATGSGVAMIRSLLQFRIYLRKRMSAHSCGQAANISIFVGYRPIDTEVILDSVATAANFGIVDMLSLTPSNEEKVRAQDKVFNQEFTDRVVVKIKNGCKVLACGGRESVGGFGERLDALVGCSVKEALGDWYVEEIFSA</sequence>
<reference evidence="12 13" key="1">
    <citation type="submission" date="2020-05" db="EMBL/GenBank/DDBJ databases">
        <title>Identification and distribution of gene clusters putatively required for synthesis of sphingolipid metabolism inhibitors in phylogenetically diverse species of the filamentous fungus Fusarium.</title>
        <authorList>
            <person name="Kim H.-S."/>
            <person name="Busman M."/>
            <person name="Brown D.W."/>
            <person name="Divon H."/>
            <person name="Uhlig S."/>
            <person name="Proctor R.H."/>
        </authorList>
    </citation>
    <scope>NUCLEOTIDE SEQUENCE [LARGE SCALE GENOMIC DNA]</scope>
    <source>
        <strain evidence="12 13">NRRL 25311</strain>
    </source>
</reference>
<keyword evidence="13" id="KW-1185">Reference proteome</keyword>
<evidence type="ECO:0000313" key="12">
    <source>
        <dbReference type="EMBL" id="KAF5694907.1"/>
    </source>
</evidence>
<dbReference type="InterPro" id="IPR050607">
    <property type="entry name" value="NOS"/>
</dbReference>
<feature type="domain" description="Flavodoxin-like" evidence="11">
    <location>
        <begin position="452"/>
        <end position="604"/>
    </location>
</feature>
<dbReference type="Gene3D" id="3.90.340.10">
    <property type="entry name" value="Nitric Oxide Synthase, Chain A, domain 1"/>
    <property type="match status" value="1"/>
</dbReference>
<evidence type="ECO:0000256" key="4">
    <source>
        <dbReference type="ARBA" id="ARBA00022617"/>
    </source>
</evidence>
<comment type="caution">
    <text evidence="12">The sequence shown here is derived from an EMBL/GenBank/DDBJ whole genome shotgun (WGS) entry which is preliminary data.</text>
</comment>
<dbReference type="InterPro" id="IPR044944">
    <property type="entry name" value="NOS_dom_3"/>
</dbReference>
<evidence type="ECO:0000256" key="8">
    <source>
        <dbReference type="ARBA" id="ARBA00023002"/>
    </source>
</evidence>
<dbReference type="InterPro" id="IPR004030">
    <property type="entry name" value="NOS_N"/>
</dbReference>
<keyword evidence="5" id="KW-0285">Flavoprotein</keyword>
<dbReference type="Gene3D" id="3.40.50.80">
    <property type="entry name" value="Nucleotide-binding domain of ferredoxin-NADP reductase (FNR) module"/>
    <property type="match status" value="1"/>
</dbReference>
<keyword evidence="6" id="KW-0479">Metal-binding</keyword>
<dbReference type="InterPro" id="IPR036119">
    <property type="entry name" value="NOS_N_sf"/>
</dbReference>
<dbReference type="EMBL" id="JAAOAK010000017">
    <property type="protein sequence ID" value="KAF5694907.1"/>
    <property type="molecule type" value="Genomic_DNA"/>
</dbReference>
<comment type="cofactor">
    <cofactor evidence="1">
        <name>FMN</name>
        <dbReference type="ChEBI" id="CHEBI:58210"/>
    </cofactor>
</comment>
<keyword evidence="7" id="KW-0112">Calmodulin-binding</keyword>
<dbReference type="SUPFAM" id="SSF56512">
    <property type="entry name" value="Nitric oxide (NO) synthase oxygenase domain"/>
    <property type="match status" value="1"/>
</dbReference>
<dbReference type="GO" id="GO:0046872">
    <property type="term" value="F:metal ion binding"/>
    <property type="evidence" value="ECO:0007669"/>
    <property type="project" value="UniProtKB-KW"/>
</dbReference>
<evidence type="ECO:0000256" key="5">
    <source>
        <dbReference type="ARBA" id="ARBA00022643"/>
    </source>
</evidence>
<evidence type="ECO:0000256" key="9">
    <source>
        <dbReference type="ARBA" id="ARBA00023004"/>
    </source>
</evidence>
<gene>
    <name evidence="12" type="ORF">FDENT_802</name>
</gene>
<dbReference type="SUPFAM" id="SSF52218">
    <property type="entry name" value="Flavoproteins"/>
    <property type="match status" value="1"/>
</dbReference>
<organism evidence="12 13">
    <name type="scientific">Fusarium denticulatum</name>
    <dbReference type="NCBI Taxonomy" id="48507"/>
    <lineage>
        <taxon>Eukaryota</taxon>
        <taxon>Fungi</taxon>
        <taxon>Dikarya</taxon>
        <taxon>Ascomycota</taxon>
        <taxon>Pezizomycotina</taxon>
        <taxon>Sordariomycetes</taxon>
        <taxon>Hypocreomycetidae</taxon>
        <taxon>Hypocreales</taxon>
        <taxon>Nectriaceae</taxon>
        <taxon>Fusarium</taxon>
        <taxon>Fusarium fujikuroi species complex</taxon>
    </lineage>
</organism>
<dbReference type="GO" id="GO:0006809">
    <property type="term" value="P:nitric oxide biosynthetic process"/>
    <property type="evidence" value="ECO:0007669"/>
    <property type="project" value="InterPro"/>
</dbReference>
<dbReference type="GO" id="GO:0005516">
    <property type="term" value="F:calmodulin binding"/>
    <property type="evidence" value="ECO:0007669"/>
    <property type="project" value="UniProtKB-KW"/>
</dbReference>
<dbReference type="InterPro" id="IPR008254">
    <property type="entry name" value="Flavodoxin/NO_synth"/>
</dbReference>
<evidence type="ECO:0000256" key="3">
    <source>
        <dbReference type="ARBA" id="ARBA00012989"/>
    </source>
</evidence>
<dbReference type="SUPFAM" id="SSF52343">
    <property type="entry name" value="Ferredoxin reductase-like, C-terminal NADP-linked domain"/>
    <property type="match status" value="1"/>
</dbReference>
<evidence type="ECO:0000259" key="11">
    <source>
        <dbReference type="PROSITE" id="PS50902"/>
    </source>
</evidence>
<dbReference type="Pfam" id="PF00258">
    <property type="entry name" value="Flavodoxin_1"/>
    <property type="match status" value="1"/>
</dbReference>
<evidence type="ECO:0000256" key="2">
    <source>
        <dbReference type="ARBA" id="ARBA00006267"/>
    </source>
</evidence>
<name>A0A8H5XK34_9HYPO</name>
<dbReference type="PANTHER" id="PTHR43410">
    <property type="entry name" value="NITRIC OXIDE SYNTHASE OXYGENASE"/>
    <property type="match status" value="1"/>
</dbReference>
<dbReference type="PANTHER" id="PTHR43410:SF1">
    <property type="entry name" value="NITRIC OXIDE SYNTHASE"/>
    <property type="match status" value="1"/>
</dbReference>
<dbReference type="InterPro" id="IPR039261">
    <property type="entry name" value="FNR_nucleotide-bd"/>
</dbReference>
<keyword evidence="9" id="KW-0408">Iron</keyword>
<evidence type="ECO:0000256" key="6">
    <source>
        <dbReference type="ARBA" id="ARBA00022723"/>
    </source>
</evidence>
<dbReference type="GO" id="GO:0004517">
    <property type="term" value="F:nitric-oxide synthase activity"/>
    <property type="evidence" value="ECO:0007669"/>
    <property type="project" value="UniProtKB-EC"/>
</dbReference>
<dbReference type="AlphaFoldDB" id="A0A8H5XK34"/>
<feature type="compositionally biased region" description="Polar residues" evidence="10">
    <location>
        <begin position="414"/>
        <end position="431"/>
    </location>
</feature>
<evidence type="ECO:0000313" key="13">
    <source>
        <dbReference type="Proteomes" id="UP000562682"/>
    </source>
</evidence>
<comment type="similarity">
    <text evidence="2">Belongs to the NOS family.</text>
</comment>
<dbReference type="Gene3D" id="3.40.50.360">
    <property type="match status" value="1"/>
</dbReference>
<evidence type="ECO:0000256" key="1">
    <source>
        <dbReference type="ARBA" id="ARBA00001917"/>
    </source>
</evidence>
<evidence type="ECO:0000256" key="7">
    <source>
        <dbReference type="ARBA" id="ARBA00022860"/>
    </source>
</evidence>
<dbReference type="GO" id="GO:0010181">
    <property type="term" value="F:FMN binding"/>
    <property type="evidence" value="ECO:0007669"/>
    <property type="project" value="InterPro"/>
</dbReference>
<dbReference type="PROSITE" id="PS50902">
    <property type="entry name" value="FLAVODOXIN_LIKE"/>
    <property type="match status" value="1"/>
</dbReference>
<keyword evidence="5" id="KW-0288">FMN</keyword>
<dbReference type="Gene3D" id="3.90.1230.10">
    <property type="entry name" value="Nitric Oxide Synthase, Chain A, domain 3"/>
    <property type="match status" value="1"/>
</dbReference>
<accession>A0A8H5XK34</accession>
<keyword evidence="8" id="KW-0560">Oxidoreductase</keyword>
<keyword evidence="4" id="KW-0349">Heme</keyword>
<protein>
    <recommendedName>
        <fullName evidence="3">nitric-oxide synthase (NADPH)</fullName>
        <ecNumber evidence="3">1.14.13.39</ecNumber>
    </recommendedName>
</protein>
<dbReference type="InterPro" id="IPR044943">
    <property type="entry name" value="NOS_dom_1"/>
</dbReference>
<dbReference type="Pfam" id="PF02898">
    <property type="entry name" value="NO_synthase"/>
    <property type="match status" value="1"/>
</dbReference>
<evidence type="ECO:0000256" key="10">
    <source>
        <dbReference type="SAM" id="MobiDB-lite"/>
    </source>
</evidence>
<dbReference type="EC" id="1.14.13.39" evidence="3"/>
<dbReference type="InterPro" id="IPR029039">
    <property type="entry name" value="Flavoprotein-like_sf"/>
</dbReference>
<dbReference type="Proteomes" id="UP000562682">
    <property type="component" value="Unassembled WGS sequence"/>
</dbReference>
<feature type="region of interest" description="Disordered" evidence="10">
    <location>
        <begin position="413"/>
        <end position="450"/>
    </location>
</feature>
<proteinExistence type="inferred from homology"/>